<organism evidence="5 6">
    <name type="scientific">Flavobacterium litorale</name>
    <dbReference type="NCBI Taxonomy" id="2856519"/>
    <lineage>
        <taxon>Bacteria</taxon>
        <taxon>Pseudomonadati</taxon>
        <taxon>Bacteroidota</taxon>
        <taxon>Flavobacteriia</taxon>
        <taxon>Flavobacteriales</taxon>
        <taxon>Flavobacteriaceae</taxon>
        <taxon>Flavobacterium</taxon>
    </lineage>
</organism>
<evidence type="ECO:0000313" key="5">
    <source>
        <dbReference type="EMBL" id="QYJ68840.1"/>
    </source>
</evidence>
<feature type="chain" id="PRO_5047152864" evidence="3">
    <location>
        <begin position="20"/>
        <end position="1064"/>
    </location>
</feature>
<dbReference type="Pfam" id="PF18962">
    <property type="entry name" value="Por_Secre_tail"/>
    <property type="match status" value="1"/>
</dbReference>
<dbReference type="Proteomes" id="UP000825381">
    <property type="component" value="Chromosome"/>
</dbReference>
<feature type="signal peptide" evidence="3">
    <location>
        <begin position="1"/>
        <end position="19"/>
    </location>
</feature>
<sequence length="1064" mass="113959">MRKIYALLLLCLAFNYAEAQVTQIYTDYNNFYTTSSSSINSTQPNLSHNLLAFVWNGTTYSTGVNDTKLTNNGVTFENTKFRALPITTVPLTSPNAAYFVGLGALTDGIANGVSNTALDPLVTTGEIKATYLTTGESGLDLGTCLTNIPTGSSLTFNLSINGITLANVNDGVPDILVSQIAQPTSSGVDQLYFADINGNLVGNAISINLSNNTLFPTVGNWNVDFYNNDSTQDGGNFINTSRTVKFFTADISEFGITAANYANARRLVYEPGGSSDPAFIAYNEPSIGVAQQLVVKTQPTESDCDGTMPSSFTVQLADSFGDDVEQAGYDITAFMETGPGELLGTVTRTTDATGLATFDDLTFEVGGDHTIRFENTSLKPGITSNIVGDTSCNDNEWTGNSGTAWNDVNNWTVAEIPNSNNNVTIPAGRPNYPVLTASAGAKNLIMGANTSIDLNGNLFTIKEAITKDATAYIDAGDEGSELFMSGSSAQTVPNGFLLNDEIDNFTVENAAGVTTLNAMKLSGILDVRSGNFETNDIVTLVCSFSPNKIGQIDNIESGASISGLITTEQCFPARRAFRFITSTVTTTSSIRENWQEDAASYNDDPNPGYGTHITGYGSSGSDPEETDGTNGFDWQPSGASSMFTFNNSTQSWAPVNNTTSVLTAGTPYRALIRGSRSVDLTSNAASPSNTKLRATGTIASGTVVIGGLSSTSGDYNFVANPYHAIVDMNKVMNNVSTTNLTGFYYVWDPTLGGTPVVGEAGGRGAYVTVNASTGEKSNSSSAVTRFVQPYQAFFVQTASQGTAPALTFREFYKDTDASATAVFRMTGNPYIALDLYAETAFSNENTAADGLRIDFKEGESNDVDFNDAKKFGNIDENISRLNGEDYVAMENRSLPQVDEVLPLAVSRYRKSDYVMAFELGYFNELDVYIKDYYLNEETLLEQGNTTNFNFSVDAEVEASTDSARFAIVFRAAALNTDNPVQADSFSLFPNPLSGSELYINASGAYQTADVAIYNTLGQQVFNGSESFSGSNQIMLNVNNLEAGIYILKLKTDTGATHTTRFIKR</sequence>
<keyword evidence="6" id="KW-1185">Reference proteome</keyword>
<protein>
    <submittedName>
        <fullName evidence="5">T9SS type A sorting domain-containing protein</fullName>
    </submittedName>
</protein>
<feature type="domain" description="Secretion system C-terminal sorting" evidence="4">
    <location>
        <begin position="987"/>
        <end position="1059"/>
    </location>
</feature>
<dbReference type="RefSeq" id="WP_220641179.1">
    <property type="nucleotide sequence ID" value="NZ_CP080429.1"/>
</dbReference>
<evidence type="ECO:0000313" key="6">
    <source>
        <dbReference type="Proteomes" id="UP000825381"/>
    </source>
</evidence>
<evidence type="ECO:0000256" key="2">
    <source>
        <dbReference type="SAM" id="MobiDB-lite"/>
    </source>
</evidence>
<evidence type="ECO:0000256" key="1">
    <source>
        <dbReference type="ARBA" id="ARBA00022729"/>
    </source>
</evidence>
<dbReference type="EMBL" id="CP080429">
    <property type="protein sequence ID" value="QYJ68840.1"/>
    <property type="molecule type" value="Genomic_DNA"/>
</dbReference>
<feature type="region of interest" description="Disordered" evidence="2">
    <location>
        <begin position="598"/>
        <end position="633"/>
    </location>
</feature>
<gene>
    <name evidence="5" type="ORF">K1I41_02870</name>
</gene>
<dbReference type="NCBIfam" id="TIGR04183">
    <property type="entry name" value="Por_Secre_tail"/>
    <property type="match status" value="1"/>
</dbReference>
<keyword evidence="1 3" id="KW-0732">Signal</keyword>
<evidence type="ECO:0000256" key="3">
    <source>
        <dbReference type="SAM" id="SignalP"/>
    </source>
</evidence>
<dbReference type="InterPro" id="IPR026444">
    <property type="entry name" value="Secre_tail"/>
</dbReference>
<evidence type="ECO:0000259" key="4">
    <source>
        <dbReference type="Pfam" id="PF18962"/>
    </source>
</evidence>
<name>A0ABX8V7P3_9FLAO</name>
<reference evidence="5 6" key="1">
    <citation type="submission" date="2021-07" db="EMBL/GenBank/DDBJ databases">
        <title>Flavobacterium WSW3-B6 sp.nov, isolated from seaweed.</title>
        <authorList>
            <person name="Muhammad N."/>
            <person name="Ho H."/>
            <person name="Lee Y.-J."/>
            <person name="Nguyen T."/>
            <person name="Ho J."/>
            <person name="Kim S.-G."/>
        </authorList>
    </citation>
    <scope>NUCLEOTIDE SEQUENCE [LARGE SCALE GENOMIC DNA]</scope>
    <source>
        <strain evidence="5 6">WSW3-B6</strain>
    </source>
</reference>
<proteinExistence type="predicted"/>
<accession>A0ABX8V7P3</accession>